<evidence type="ECO:0000313" key="2">
    <source>
        <dbReference type="Proteomes" id="UP001142592"/>
    </source>
</evidence>
<dbReference type="EMBL" id="JAPJUH010000002">
    <property type="protein sequence ID" value="MCX3264799.1"/>
    <property type="molecule type" value="Genomic_DNA"/>
</dbReference>
<evidence type="ECO:0000313" key="1">
    <source>
        <dbReference type="EMBL" id="MCX3264799.1"/>
    </source>
</evidence>
<dbReference type="RefSeq" id="WP_010603369.1">
    <property type="nucleotide sequence ID" value="NZ_JAPJUH010000002.1"/>
</dbReference>
<gene>
    <name evidence="1" type="ORF">OQZ29_08595</name>
</gene>
<comment type="caution">
    <text evidence="1">The sequence shown here is derived from an EMBL/GenBank/DDBJ whole genome shotgun (WGS) entry which is preliminary data.</text>
</comment>
<name>A0A9X3DBX7_9SPHI</name>
<reference evidence="1" key="1">
    <citation type="submission" date="2022-11" db="EMBL/GenBank/DDBJ databases">
        <authorList>
            <person name="Graham C."/>
            <person name="Newman J.D."/>
        </authorList>
    </citation>
    <scope>NUCLEOTIDE SEQUENCE</scope>
    <source>
        <strain evidence="1">DSM 19486</strain>
    </source>
</reference>
<keyword evidence="2" id="KW-1185">Reference proteome</keyword>
<sequence length="73" mass="8061">MERLTVCQVLFIIFFSTTLGVSLALGVGSVLDKFLPPSGPLTQAEKDMLYPVCPQCMIEIEMQEAMHGTVKKK</sequence>
<dbReference type="Proteomes" id="UP001142592">
    <property type="component" value="Unassembled WGS sequence"/>
</dbReference>
<dbReference type="AlphaFoldDB" id="A0A9X3DBX7"/>
<accession>A0A9X3DBX7</accession>
<protein>
    <submittedName>
        <fullName evidence="1">Uncharacterized protein</fullName>
    </submittedName>
</protein>
<proteinExistence type="predicted"/>
<organism evidence="1 2">
    <name type="scientific">Pedobacter agri</name>
    <dbReference type="NCBI Taxonomy" id="454586"/>
    <lineage>
        <taxon>Bacteria</taxon>
        <taxon>Pseudomonadati</taxon>
        <taxon>Bacteroidota</taxon>
        <taxon>Sphingobacteriia</taxon>
        <taxon>Sphingobacteriales</taxon>
        <taxon>Sphingobacteriaceae</taxon>
        <taxon>Pedobacter</taxon>
    </lineage>
</organism>